<evidence type="ECO:0000256" key="1">
    <source>
        <dbReference type="SAM" id="Phobius"/>
    </source>
</evidence>
<keyword evidence="1" id="KW-0812">Transmembrane</keyword>
<evidence type="ECO:0000313" key="3">
    <source>
        <dbReference type="Proteomes" id="UP000429958"/>
    </source>
</evidence>
<feature type="transmembrane region" description="Helical" evidence="1">
    <location>
        <begin position="53"/>
        <end position="73"/>
    </location>
</feature>
<comment type="caution">
    <text evidence="2">The sequence shown here is derived from an EMBL/GenBank/DDBJ whole genome shotgun (WGS) entry which is preliminary data.</text>
</comment>
<protein>
    <recommendedName>
        <fullName evidence="4">Calcium:proton exchanger</fullName>
    </recommendedName>
</protein>
<dbReference type="InterPro" id="IPR046140">
    <property type="entry name" value="DUF6142"/>
</dbReference>
<keyword evidence="1" id="KW-0472">Membrane</keyword>
<dbReference type="AlphaFoldDB" id="A0A7X2TDN5"/>
<organism evidence="2 3">
    <name type="scientific">Clostridium porci</name>
    <dbReference type="NCBI Taxonomy" id="2605778"/>
    <lineage>
        <taxon>Bacteria</taxon>
        <taxon>Bacillati</taxon>
        <taxon>Bacillota</taxon>
        <taxon>Clostridia</taxon>
        <taxon>Eubacteriales</taxon>
        <taxon>Clostridiaceae</taxon>
        <taxon>Clostridium</taxon>
    </lineage>
</organism>
<feature type="transmembrane region" description="Helical" evidence="1">
    <location>
        <begin position="20"/>
        <end position="41"/>
    </location>
</feature>
<dbReference type="Pfam" id="PF19639">
    <property type="entry name" value="DUF6142"/>
    <property type="match status" value="1"/>
</dbReference>
<evidence type="ECO:0008006" key="4">
    <source>
        <dbReference type="Google" id="ProtNLM"/>
    </source>
</evidence>
<feature type="transmembrane region" description="Helical" evidence="1">
    <location>
        <begin position="85"/>
        <end position="106"/>
    </location>
</feature>
<evidence type="ECO:0000313" key="2">
    <source>
        <dbReference type="EMBL" id="MSS38122.1"/>
    </source>
</evidence>
<sequence>MKQIGKKVSYVKNPLAKNSYFSLGLGLVSLILAAAAMYLSVSTAGNGALNTGAYGLSSILMAFMGVWFGILSFQEKERNYILAKIGVGMSLVLVIFWGVIIVTGFIR</sequence>
<gene>
    <name evidence="2" type="ORF">FYJ39_16660</name>
</gene>
<reference evidence="2 3" key="1">
    <citation type="submission" date="2019-08" db="EMBL/GenBank/DDBJ databases">
        <title>In-depth cultivation of the pig gut microbiome towards novel bacterial diversity and tailored functional studies.</title>
        <authorList>
            <person name="Wylensek D."/>
            <person name="Hitch T.C.A."/>
            <person name="Clavel T."/>
        </authorList>
    </citation>
    <scope>NUCLEOTIDE SEQUENCE [LARGE SCALE GENOMIC DNA]</scope>
    <source>
        <strain evidence="2 3">WCA-389-WT-23D1</strain>
    </source>
</reference>
<proteinExistence type="predicted"/>
<dbReference type="Proteomes" id="UP000429958">
    <property type="component" value="Unassembled WGS sequence"/>
</dbReference>
<accession>A0A7X2TDN5</accession>
<keyword evidence="3" id="KW-1185">Reference proteome</keyword>
<dbReference type="EMBL" id="VUMD01000018">
    <property type="protein sequence ID" value="MSS38122.1"/>
    <property type="molecule type" value="Genomic_DNA"/>
</dbReference>
<keyword evidence="1" id="KW-1133">Transmembrane helix</keyword>
<name>A0A7X2TDN5_9CLOT</name>
<dbReference type="RefSeq" id="WP_178257911.1">
    <property type="nucleotide sequence ID" value="NZ_DBEWUL010000213.1"/>
</dbReference>